<comment type="caution">
    <text evidence="1">The sequence shown here is derived from an EMBL/GenBank/DDBJ whole genome shotgun (WGS) entry which is preliminary data.</text>
</comment>
<dbReference type="InterPro" id="IPR036291">
    <property type="entry name" value="NAD(P)-bd_dom_sf"/>
</dbReference>
<keyword evidence="2" id="KW-1185">Reference proteome</keyword>
<dbReference type="Proteomes" id="UP001442494">
    <property type="component" value="Unassembled WGS sequence"/>
</dbReference>
<dbReference type="PANTHER" id="PTHR43677:SF4">
    <property type="entry name" value="QUINONE OXIDOREDUCTASE-LIKE PROTEIN 2"/>
    <property type="match status" value="1"/>
</dbReference>
<dbReference type="PANTHER" id="PTHR43677">
    <property type="entry name" value="SHORT-CHAIN DEHYDROGENASE/REDUCTASE"/>
    <property type="match status" value="1"/>
</dbReference>
<organism evidence="1 2">
    <name type="scientific">Funiculus sociatus GB2-A5</name>
    <dbReference type="NCBI Taxonomy" id="2933946"/>
    <lineage>
        <taxon>Bacteria</taxon>
        <taxon>Bacillati</taxon>
        <taxon>Cyanobacteriota</taxon>
        <taxon>Cyanophyceae</taxon>
        <taxon>Coleofasciculales</taxon>
        <taxon>Coleofasciculaceae</taxon>
        <taxon>Funiculus</taxon>
    </lineage>
</organism>
<reference evidence="1 2" key="1">
    <citation type="submission" date="2022-04" db="EMBL/GenBank/DDBJ databases">
        <title>Positive selection, recombination, and allopatry shape intraspecific diversity of widespread and dominant cyanobacteria.</title>
        <authorList>
            <person name="Wei J."/>
            <person name="Shu W."/>
            <person name="Hu C."/>
        </authorList>
    </citation>
    <scope>NUCLEOTIDE SEQUENCE [LARGE SCALE GENOMIC DNA]</scope>
    <source>
        <strain evidence="1 2">GB2-A5</strain>
    </source>
</reference>
<evidence type="ECO:0000313" key="1">
    <source>
        <dbReference type="EMBL" id="MEP0864495.1"/>
    </source>
</evidence>
<protein>
    <recommendedName>
        <fullName evidence="3">Alcohol dehydrogenase</fullName>
    </recommendedName>
</protein>
<proteinExistence type="predicted"/>
<evidence type="ECO:0000313" key="2">
    <source>
        <dbReference type="Proteomes" id="UP001442494"/>
    </source>
</evidence>
<name>A0ABV0JM28_9CYAN</name>
<dbReference type="Gene3D" id="3.90.180.10">
    <property type="entry name" value="Medium-chain alcohol dehydrogenases, catalytic domain"/>
    <property type="match status" value="1"/>
</dbReference>
<evidence type="ECO:0008006" key="3">
    <source>
        <dbReference type="Google" id="ProtNLM"/>
    </source>
</evidence>
<dbReference type="RefSeq" id="WP_190424751.1">
    <property type="nucleotide sequence ID" value="NZ_JAMPKK010000014.1"/>
</dbReference>
<dbReference type="InterPro" id="IPR002364">
    <property type="entry name" value="Quin_OxRdtase/zeta-crystal_CS"/>
</dbReference>
<gene>
    <name evidence="1" type="ORF">NDI37_08430</name>
</gene>
<accession>A0ABV0JM28</accession>
<dbReference type="SUPFAM" id="SSF51735">
    <property type="entry name" value="NAD(P)-binding Rossmann-fold domains"/>
    <property type="match status" value="1"/>
</dbReference>
<dbReference type="EMBL" id="JAMPKK010000014">
    <property type="protein sequence ID" value="MEP0864495.1"/>
    <property type="molecule type" value="Genomic_DNA"/>
</dbReference>
<dbReference type="PROSITE" id="PS01162">
    <property type="entry name" value="QOR_ZETA_CRYSTAL"/>
    <property type="match status" value="1"/>
</dbReference>
<sequence>MPEEIEFVSGAAIQIHGLTAFHMLKTVAQLKPGQSVLVNAAAGGVGSVAVQLAKIFGASQIVATAGSSD</sequence>
<dbReference type="InterPro" id="IPR051397">
    <property type="entry name" value="Zn-ADH-like_protein"/>
</dbReference>